<feature type="compositionally biased region" description="Low complexity" evidence="2">
    <location>
        <begin position="586"/>
        <end position="595"/>
    </location>
</feature>
<feature type="region of interest" description="Disordered" evidence="2">
    <location>
        <begin position="485"/>
        <end position="522"/>
    </location>
</feature>
<feature type="compositionally biased region" description="Low complexity" evidence="2">
    <location>
        <begin position="485"/>
        <end position="500"/>
    </location>
</feature>
<dbReference type="EMBL" id="BASZ01000005">
    <property type="protein sequence ID" value="GAD49487.1"/>
    <property type="molecule type" value="Genomic_DNA"/>
</dbReference>
<evidence type="ECO:0000313" key="4">
    <source>
        <dbReference type="EMBL" id="GAD49487.1"/>
    </source>
</evidence>
<dbReference type="eggNOG" id="COG0457">
    <property type="taxonomic scope" value="Bacteria"/>
</dbReference>
<dbReference type="SUPFAM" id="SSF48452">
    <property type="entry name" value="TPR-like"/>
    <property type="match status" value="1"/>
</dbReference>
<name>U2YM21_9SPHN</name>
<dbReference type="PROSITE" id="PS50005">
    <property type="entry name" value="TPR"/>
    <property type="match status" value="1"/>
</dbReference>
<dbReference type="SUPFAM" id="SSF110997">
    <property type="entry name" value="Sporulation related repeat"/>
    <property type="match status" value="1"/>
</dbReference>
<protein>
    <recommendedName>
        <fullName evidence="3">SPOR domain-containing protein</fullName>
    </recommendedName>
</protein>
<gene>
    <name evidence="4" type="ORF">NT2_05_04080</name>
</gene>
<feature type="compositionally biased region" description="Low complexity" evidence="2">
    <location>
        <begin position="300"/>
        <end position="323"/>
    </location>
</feature>
<dbReference type="InterPro" id="IPR036680">
    <property type="entry name" value="SPOR-like_sf"/>
</dbReference>
<evidence type="ECO:0000256" key="2">
    <source>
        <dbReference type="SAM" id="MobiDB-lite"/>
    </source>
</evidence>
<feature type="repeat" description="TPR" evidence="1">
    <location>
        <begin position="32"/>
        <end position="65"/>
    </location>
</feature>
<keyword evidence="5" id="KW-1185">Reference proteome</keyword>
<feature type="domain" description="SPOR" evidence="3">
    <location>
        <begin position="606"/>
        <end position="686"/>
    </location>
</feature>
<dbReference type="InterPro" id="IPR011990">
    <property type="entry name" value="TPR-like_helical_dom_sf"/>
</dbReference>
<organism evidence="4 5">
    <name type="scientific">Caenibius tardaugens NBRC 16725</name>
    <dbReference type="NCBI Taxonomy" id="1219035"/>
    <lineage>
        <taxon>Bacteria</taxon>
        <taxon>Pseudomonadati</taxon>
        <taxon>Pseudomonadota</taxon>
        <taxon>Alphaproteobacteria</taxon>
        <taxon>Sphingomonadales</taxon>
        <taxon>Erythrobacteraceae</taxon>
        <taxon>Caenibius</taxon>
    </lineage>
</organism>
<comment type="caution">
    <text evidence="4">The sequence shown here is derived from an EMBL/GenBank/DDBJ whole genome shotgun (WGS) entry which is preliminary data.</text>
</comment>
<dbReference type="InterPro" id="IPR007730">
    <property type="entry name" value="SPOR-like_dom"/>
</dbReference>
<keyword evidence="1" id="KW-0802">TPR repeat</keyword>
<feature type="compositionally biased region" description="Low complexity" evidence="2">
    <location>
        <begin position="412"/>
        <end position="430"/>
    </location>
</feature>
<dbReference type="GO" id="GO:0042834">
    <property type="term" value="F:peptidoglycan binding"/>
    <property type="evidence" value="ECO:0007669"/>
    <property type="project" value="InterPro"/>
</dbReference>
<dbReference type="PROSITE" id="PS51724">
    <property type="entry name" value="SPOR"/>
    <property type="match status" value="1"/>
</dbReference>
<dbReference type="Gene3D" id="1.25.40.10">
    <property type="entry name" value="Tetratricopeptide repeat domain"/>
    <property type="match status" value="1"/>
</dbReference>
<proteinExistence type="predicted"/>
<reference evidence="4 5" key="1">
    <citation type="submission" date="2013-09" db="EMBL/GenBank/DDBJ databases">
        <title>Whole genome shotgun sequence of Novosphingobium tardaugens NBRC 16725.</title>
        <authorList>
            <person name="Isaki S."/>
            <person name="Hosoyama A."/>
            <person name="Tsuchikane K."/>
            <person name="Katsumata H."/>
            <person name="Ando Y."/>
            <person name="Yamazaki S."/>
            <person name="Fujita N."/>
        </authorList>
    </citation>
    <scope>NUCLEOTIDE SEQUENCE [LARGE SCALE GENOMIC DNA]</scope>
    <source>
        <strain evidence="4 5">NBRC 16725</strain>
    </source>
</reference>
<evidence type="ECO:0000313" key="5">
    <source>
        <dbReference type="Proteomes" id="UP000016568"/>
    </source>
</evidence>
<dbReference type="InterPro" id="IPR019734">
    <property type="entry name" value="TPR_rpt"/>
</dbReference>
<sequence length="699" mass="70398">MVSREVVQPLPPASTSALNSALQRLANNPQDAGALVDAGFAALDIGDVDAAVGFFSRADSVDPGNARAKAGLGAAYVRSENPYDALLMFEEADKAGGVPAILSADRGLAHDLVGDTGSAQAYYRKALALGPNAQVTRRLAVSLAISGDRNGAEAALLPLLRKQDLAAYRSRAFVLAILGDAKAAQEIVDQVMPRDMASKLAPYLRYMPRLTPAQQAAAANFGHFPQTANIGKDNPRAARYASNTKRPQVASASLPPEQSALVPAGEPLGRKTTAGDAAAKPPKASGNRRPTKQASPPPAQAVAAPVARAAPPAAPAGELPPIAQASPGTQTRAMTGGAAVSEPAPAMAAAVTANRLGGPAAAALPPPARYPATSPAPYAPAPQAVTAHTSAAASVPAAPVARAADAAIASFGTGQAQPSPAAPAASGAQADPSFIGPHRTGDAGPGQPVSGTAPVIVATAQVARNATPRASEAVTEPAAYVPAATTPSAASATPTSVAGPGFTSLEPASSPPPPAPTGPVSLAEAFSDFTLPSAPQRVAGAVDITTITPRREAPPAPKPAAPDPKVAQDPKADAKNAGVRADPKGAKGAKTAADAKAQKDAKPKPPAHPPRQWVQVATGRDTGALGFDWRRMSSGNAELFKGRQPYVAKWGQTNRLVTGPFPSAAAAQEFVSKLKKAGVNAFIFASSEGEDVSLLKAGR</sequence>
<dbReference type="AlphaFoldDB" id="U2YM21"/>
<evidence type="ECO:0000256" key="1">
    <source>
        <dbReference type="PROSITE-ProRule" id="PRU00339"/>
    </source>
</evidence>
<feature type="region of interest" description="Disordered" evidence="2">
    <location>
        <begin position="240"/>
        <end position="338"/>
    </location>
</feature>
<feature type="region of interest" description="Disordered" evidence="2">
    <location>
        <begin position="412"/>
        <end position="451"/>
    </location>
</feature>
<dbReference type="Pfam" id="PF05036">
    <property type="entry name" value="SPOR"/>
    <property type="match status" value="1"/>
</dbReference>
<accession>U2YM21</accession>
<evidence type="ECO:0000259" key="3">
    <source>
        <dbReference type="PROSITE" id="PS51724"/>
    </source>
</evidence>
<dbReference type="Proteomes" id="UP000016568">
    <property type="component" value="Unassembled WGS sequence"/>
</dbReference>
<feature type="region of interest" description="Disordered" evidence="2">
    <location>
        <begin position="546"/>
        <end position="612"/>
    </location>
</feature>